<gene>
    <name evidence="1" type="ORF">CDAR_298131</name>
</gene>
<accession>A0AAV4PZ11</accession>
<sequence>MGLDQLSDVTPTRSNHVTSSSVMTFCTLQAITFISSGAVAHPLPLAMRLNQPSDVTPDRSNHSTSSSVKTFRTLTRHLRRHYVSFLGG</sequence>
<protein>
    <submittedName>
        <fullName evidence="1">Uncharacterized protein</fullName>
    </submittedName>
</protein>
<evidence type="ECO:0000313" key="1">
    <source>
        <dbReference type="EMBL" id="GIY01990.1"/>
    </source>
</evidence>
<keyword evidence="2" id="KW-1185">Reference proteome</keyword>
<comment type="caution">
    <text evidence="1">The sequence shown here is derived from an EMBL/GenBank/DDBJ whole genome shotgun (WGS) entry which is preliminary data.</text>
</comment>
<evidence type="ECO:0000313" key="2">
    <source>
        <dbReference type="Proteomes" id="UP001054837"/>
    </source>
</evidence>
<proteinExistence type="predicted"/>
<dbReference type="Proteomes" id="UP001054837">
    <property type="component" value="Unassembled WGS sequence"/>
</dbReference>
<name>A0AAV4PZ11_9ARAC</name>
<dbReference type="AlphaFoldDB" id="A0AAV4PZ11"/>
<dbReference type="EMBL" id="BPLQ01003632">
    <property type="protein sequence ID" value="GIY01990.1"/>
    <property type="molecule type" value="Genomic_DNA"/>
</dbReference>
<reference evidence="1 2" key="1">
    <citation type="submission" date="2021-06" db="EMBL/GenBank/DDBJ databases">
        <title>Caerostris darwini draft genome.</title>
        <authorList>
            <person name="Kono N."/>
            <person name="Arakawa K."/>
        </authorList>
    </citation>
    <scope>NUCLEOTIDE SEQUENCE [LARGE SCALE GENOMIC DNA]</scope>
</reference>
<organism evidence="1 2">
    <name type="scientific">Caerostris darwini</name>
    <dbReference type="NCBI Taxonomy" id="1538125"/>
    <lineage>
        <taxon>Eukaryota</taxon>
        <taxon>Metazoa</taxon>
        <taxon>Ecdysozoa</taxon>
        <taxon>Arthropoda</taxon>
        <taxon>Chelicerata</taxon>
        <taxon>Arachnida</taxon>
        <taxon>Araneae</taxon>
        <taxon>Araneomorphae</taxon>
        <taxon>Entelegynae</taxon>
        <taxon>Araneoidea</taxon>
        <taxon>Araneidae</taxon>
        <taxon>Caerostris</taxon>
    </lineage>
</organism>